<keyword evidence="2" id="KW-1185">Reference proteome</keyword>
<proteinExistence type="predicted"/>
<evidence type="ECO:0000313" key="1">
    <source>
        <dbReference type="EMBL" id="WAR07164.1"/>
    </source>
</evidence>
<organism evidence="1 2">
    <name type="scientific">Mya arenaria</name>
    <name type="common">Soft-shell clam</name>
    <dbReference type="NCBI Taxonomy" id="6604"/>
    <lineage>
        <taxon>Eukaryota</taxon>
        <taxon>Metazoa</taxon>
        <taxon>Spiralia</taxon>
        <taxon>Lophotrochozoa</taxon>
        <taxon>Mollusca</taxon>
        <taxon>Bivalvia</taxon>
        <taxon>Autobranchia</taxon>
        <taxon>Heteroconchia</taxon>
        <taxon>Euheterodonta</taxon>
        <taxon>Imparidentia</taxon>
        <taxon>Neoheterodontei</taxon>
        <taxon>Myida</taxon>
        <taxon>Myoidea</taxon>
        <taxon>Myidae</taxon>
        <taxon>Mya</taxon>
    </lineage>
</organism>
<gene>
    <name evidence="1" type="ORF">MAR_017122</name>
</gene>
<dbReference type="Proteomes" id="UP001164746">
    <property type="component" value="Chromosome 6"/>
</dbReference>
<evidence type="ECO:0000313" key="2">
    <source>
        <dbReference type="Proteomes" id="UP001164746"/>
    </source>
</evidence>
<dbReference type="EMBL" id="CP111017">
    <property type="protein sequence ID" value="WAR07164.1"/>
    <property type="molecule type" value="Genomic_DNA"/>
</dbReference>
<accession>A0ABY7EDI6</accession>
<name>A0ABY7EDI6_MYAAR</name>
<protein>
    <submittedName>
        <fullName evidence="1">Uncharacterized protein</fullName>
    </submittedName>
</protein>
<sequence length="286" mass="32359">MFLPVTKRKDKERQAGEMAITGVYIAMSVVLCLAVAQEPNPKGDQTALLTKLDALEARLQETDNTLQSLQNKYNRRATLTKPYPNPHGEDPLTVPYLERDGWEMVFRASAGNGQTVYDAWTKGTGTSTTKPLDMARSYTTHFREANLEQSWTSLKIKHVKFALYKDNIETAYIIFNGVGSTITSWFDKTKILESSWSDLTPSATFNFFSVIGADDGRVLRRFFINQKYAGCAGDVGHFAVVEEKGVCAMDKHVRYPQFVYSDMNSADVWERSQFERADYLAIYVHV</sequence>
<reference evidence="1" key="1">
    <citation type="submission" date="2022-11" db="EMBL/GenBank/DDBJ databases">
        <title>Centuries of genome instability and evolution in soft-shell clam transmissible cancer (bioRxiv).</title>
        <authorList>
            <person name="Hart S.F.M."/>
            <person name="Yonemitsu M.A."/>
            <person name="Giersch R.M."/>
            <person name="Beal B.F."/>
            <person name="Arriagada G."/>
            <person name="Davis B.W."/>
            <person name="Ostrander E.A."/>
            <person name="Goff S.P."/>
            <person name="Metzger M.J."/>
        </authorList>
    </citation>
    <scope>NUCLEOTIDE SEQUENCE</scope>
    <source>
        <strain evidence="1">MELC-2E11</strain>
        <tissue evidence="1">Siphon/mantle</tissue>
    </source>
</reference>